<dbReference type="Proteomes" id="UP001155057">
    <property type="component" value="Unassembled WGS sequence"/>
</dbReference>
<dbReference type="RefSeq" id="WP_259108062.1">
    <property type="nucleotide sequence ID" value="NZ_JANUAE010000012.1"/>
</dbReference>
<feature type="domain" description="Insertion element IS402-like" evidence="1">
    <location>
        <begin position="10"/>
        <end position="57"/>
    </location>
</feature>
<organism evidence="2 3">
    <name type="scientific">Salinibacter ruber</name>
    <dbReference type="NCBI Taxonomy" id="146919"/>
    <lineage>
        <taxon>Bacteria</taxon>
        <taxon>Pseudomonadati</taxon>
        <taxon>Rhodothermota</taxon>
        <taxon>Rhodothermia</taxon>
        <taxon>Rhodothermales</taxon>
        <taxon>Salinibacteraceae</taxon>
        <taxon>Salinibacter</taxon>
    </lineage>
</organism>
<comment type="caution">
    <text evidence="2">The sequence shown here is derived from an EMBL/GenBank/DDBJ whole genome shotgun (WGS) entry which is preliminary data.</text>
</comment>
<evidence type="ECO:0000259" key="1">
    <source>
        <dbReference type="Pfam" id="PF13340"/>
    </source>
</evidence>
<dbReference type="EMBL" id="JANUAE010000012">
    <property type="protein sequence ID" value="MCS3711333.1"/>
    <property type="molecule type" value="Genomic_DNA"/>
</dbReference>
<proteinExistence type="predicted"/>
<evidence type="ECO:0000313" key="3">
    <source>
        <dbReference type="Proteomes" id="UP001155057"/>
    </source>
</evidence>
<protein>
    <submittedName>
        <fullName evidence="2">Transposase</fullName>
    </submittedName>
</protein>
<dbReference type="InterPro" id="IPR025161">
    <property type="entry name" value="IS402-like_dom"/>
</dbReference>
<gene>
    <name evidence="2" type="ORF">GGP61_002966</name>
</gene>
<sequence length="59" mass="6790">MPRKTYTTDLTDAEWELIEPLPPPKPIAALRGRPPQSRERDFLHYKNGCTWRDLPGGLS</sequence>
<accession>A0A9X2QF45</accession>
<evidence type="ECO:0000313" key="2">
    <source>
        <dbReference type="EMBL" id="MCS3711333.1"/>
    </source>
</evidence>
<dbReference type="AlphaFoldDB" id="A0A9X2QF45"/>
<reference evidence="2" key="1">
    <citation type="submission" date="2022-08" db="EMBL/GenBank/DDBJ databases">
        <title>Genomic Encyclopedia of Type Strains, Phase V (KMG-V): Genome sequencing to study the core and pangenomes of soil and plant-associated prokaryotes.</title>
        <authorList>
            <person name="Whitman W."/>
        </authorList>
    </citation>
    <scope>NUCLEOTIDE SEQUENCE</scope>
    <source>
        <strain evidence="2">SP3049</strain>
    </source>
</reference>
<dbReference type="Pfam" id="PF13340">
    <property type="entry name" value="DUF4096"/>
    <property type="match status" value="1"/>
</dbReference>
<name>A0A9X2QF45_9BACT</name>